<protein>
    <submittedName>
        <fullName evidence="1">Uncharacterized protein</fullName>
    </submittedName>
</protein>
<dbReference type="Proteomes" id="UP000485058">
    <property type="component" value="Unassembled WGS sequence"/>
</dbReference>
<reference evidence="1 2" key="1">
    <citation type="submission" date="2020-02" db="EMBL/GenBank/DDBJ databases">
        <title>Draft genome sequence of Haematococcus lacustris strain NIES-144.</title>
        <authorList>
            <person name="Morimoto D."/>
            <person name="Nakagawa S."/>
            <person name="Yoshida T."/>
            <person name="Sawayama S."/>
        </authorList>
    </citation>
    <scope>NUCLEOTIDE SEQUENCE [LARGE SCALE GENOMIC DNA]</scope>
    <source>
        <strain evidence="1 2">NIES-144</strain>
    </source>
</reference>
<evidence type="ECO:0000313" key="1">
    <source>
        <dbReference type="EMBL" id="GFH11158.1"/>
    </source>
</evidence>
<organism evidence="1 2">
    <name type="scientific">Haematococcus lacustris</name>
    <name type="common">Green alga</name>
    <name type="synonym">Haematococcus pluvialis</name>
    <dbReference type="NCBI Taxonomy" id="44745"/>
    <lineage>
        <taxon>Eukaryota</taxon>
        <taxon>Viridiplantae</taxon>
        <taxon>Chlorophyta</taxon>
        <taxon>core chlorophytes</taxon>
        <taxon>Chlorophyceae</taxon>
        <taxon>CS clade</taxon>
        <taxon>Chlamydomonadales</taxon>
        <taxon>Haematococcaceae</taxon>
        <taxon>Haematococcus</taxon>
    </lineage>
</organism>
<dbReference type="AlphaFoldDB" id="A0A699YTX9"/>
<keyword evidence="2" id="KW-1185">Reference proteome</keyword>
<evidence type="ECO:0000313" key="2">
    <source>
        <dbReference type="Proteomes" id="UP000485058"/>
    </source>
</evidence>
<dbReference type="EMBL" id="BLLF01000379">
    <property type="protein sequence ID" value="GFH11158.1"/>
    <property type="molecule type" value="Genomic_DNA"/>
</dbReference>
<proteinExistence type="predicted"/>
<accession>A0A699YTX9</accession>
<name>A0A699YTX9_HAELA</name>
<gene>
    <name evidence="1" type="ORF">HaLaN_06608</name>
</gene>
<comment type="caution">
    <text evidence="1">The sequence shown here is derived from an EMBL/GenBank/DDBJ whole genome shotgun (WGS) entry which is preliminary data.</text>
</comment>
<sequence>MKYDCQYMTPASPPAALSRAFDRATVPLVPLKQSHRRPYSRVLVVRQTRSVLAVTAHSCRALVCAQAWSSGCPPAATWPQPSDPASGIAGRAIRGHLIHRCTPLAILTVKKRFEPGCWARAPRWLSLAWVAQPCDYAYHAGH</sequence>